<reference evidence="1" key="1">
    <citation type="submission" date="2020-05" db="EMBL/GenBank/DDBJ databases">
        <title>WGS assembly of Panicum virgatum.</title>
        <authorList>
            <person name="Lovell J.T."/>
            <person name="Jenkins J."/>
            <person name="Shu S."/>
            <person name="Juenger T.E."/>
            <person name="Schmutz J."/>
        </authorList>
    </citation>
    <scope>NUCLEOTIDE SEQUENCE</scope>
    <source>
        <strain evidence="1">AP13</strain>
    </source>
</reference>
<evidence type="ECO:0000313" key="1">
    <source>
        <dbReference type="EMBL" id="KAG2660435.1"/>
    </source>
</evidence>
<keyword evidence="2" id="KW-1185">Reference proteome</keyword>
<evidence type="ECO:0000313" key="2">
    <source>
        <dbReference type="Proteomes" id="UP000823388"/>
    </source>
</evidence>
<comment type="caution">
    <text evidence="1">The sequence shown here is derived from an EMBL/GenBank/DDBJ whole genome shotgun (WGS) entry which is preliminary data.</text>
</comment>
<organism evidence="1 2">
    <name type="scientific">Panicum virgatum</name>
    <name type="common">Blackwell switchgrass</name>
    <dbReference type="NCBI Taxonomy" id="38727"/>
    <lineage>
        <taxon>Eukaryota</taxon>
        <taxon>Viridiplantae</taxon>
        <taxon>Streptophyta</taxon>
        <taxon>Embryophyta</taxon>
        <taxon>Tracheophyta</taxon>
        <taxon>Spermatophyta</taxon>
        <taxon>Magnoliopsida</taxon>
        <taxon>Liliopsida</taxon>
        <taxon>Poales</taxon>
        <taxon>Poaceae</taxon>
        <taxon>PACMAD clade</taxon>
        <taxon>Panicoideae</taxon>
        <taxon>Panicodae</taxon>
        <taxon>Paniceae</taxon>
        <taxon>Panicinae</taxon>
        <taxon>Panicum</taxon>
        <taxon>Panicum sect. Hiantes</taxon>
    </lineage>
</organism>
<accession>A0A8T0XMT1</accession>
<gene>
    <name evidence="1" type="ORF">PVAP13_1KG437805</name>
</gene>
<dbReference type="Proteomes" id="UP000823388">
    <property type="component" value="Chromosome 1K"/>
</dbReference>
<dbReference type="AlphaFoldDB" id="A0A8T0XMT1"/>
<protein>
    <submittedName>
        <fullName evidence="1">Uncharacterized protein</fullName>
    </submittedName>
</protein>
<name>A0A8T0XMT1_PANVG</name>
<sequence>MTCIMRFCCHDWVPPLPRNCILPPLSFLCVVSNHRLLILLTGCARIKKLMLTLLSAQKFYM</sequence>
<proteinExistence type="predicted"/>
<dbReference type="EMBL" id="CM029037">
    <property type="protein sequence ID" value="KAG2660435.1"/>
    <property type="molecule type" value="Genomic_DNA"/>
</dbReference>